<dbReference type="RefSeq" id="WP_212697272.1">
    <property type="nucleotide sequence ID" value="NZ_CP058649.1"/>
</dbReference>
<organism evidence="1 2">
    <name type="scientific">Vallitalea pronyensis</name>
    <dbReference type="NCBI Taxonomy" id="1348613"/>
    <lineage>
        <taxon>Bacteria</taxon>
        <taxon>Bacillati</taxon>
        <taxon>Bacillota</taxon>
        <taxon>Clostridia</taxon>
        <taxon>Lachnospirales</taxon>
        <taxon>Vallitaleaceae</taxon>
        <taxon>Vallitalea</taxon>
    </lineage>
</organism>
<accession>A0A8J8MI06</accession>
<sequence>MIHQHKKIIDDFLWDVLEEKVRTCEAHNKDVIEQRHSLKEVDKQLSDIMYNLDNKERDVLDVYLSTRNYIQGLIQYDLYRQGIRDGIQLLKDLKVI</sequence>
<evidence type="ECO:0000313" key="1">
    <source>
        <dbReference type="EMBL" id="QUI21802.1"/>
    </source>
</evidence>
<name>A0A8J8MI06_9FIRM</name>
<dbReference type="AlphaFoldDB" id="A0A8J8MI06"/>
<gene>
    <name evidence="1" type="ORF">HZI73_05610</name>
</gene>
<dbReference type="EMBL" id="CP058649">
    <property type="protein sequence ID" value="QUI21802.1"/>
    <property type="molecule type" value="Genomic_DNA"/>
</dbReference>
<dbReference type="Proteomes" id="UP000683246">
    <property type="component" value="Chromosome"/>
</dbReference>
<evidence type="ECO:0000313" key="2">
    <source>
        <dbReference type="Proteomes" id="UP000683246"/>
    </source>
</evidence>
<protein>
    <submittedName>
        <fullName evidence="1">Uncharacterized protein</fullName>
    </submittedName>
</protein>
<keyword evidence="2" id="KW-1185">Reference proteome</keyword>
<dbReference type="KEGG" id="vpy:HZI73_05610"/>
<proteinExistence type="predicted"/>
<reference evidence="1" key="1">
    <citation type="submission" date="2020-07" db="EMBL/GenBank/DDBJ databases">
        <title>Vallitalea pronyensis genome.</title>
        <authorList>
            <person name="Postec A."/>
        </authorList>
    </citation>
    <scope>NUCLEOTIDE SEQUENCE</scope>
    <source>
        <strain evidence="1">FatNI3</strain>
    </source>
</reference>